<feature type="compositionally biased region" description="Low complexity" evidence="3">
    <location>
        <begin position="410"/>
        <end position="421"/>
    </location>
</feature>
<reference evidence="5" key="1">
    <citation type="submission" date="2016-03" db="EMBL/GenBank/DDBJ databases">
        <title>Updated assembly of Pseudogymnoascus destructans, the fungus causing white-nose syndrome of bats.</title>
        <authorList>
            <person name="Palmer J.M."/>
            <person name="Drees K.P."/>
            <person name="Foster J.T."/>
            <person name="Lindner D.L."/>
        </authorList>
    </citation>
    <scope>NUCLEOTIDE SEQUENCE [LARGE SCALE GENOMIC DNA]</scope>
    <source>
        <strain evidence="5">20631-21</strain>
    </source>
</reference>
<dbReference type="InterPro" id="IPR019487">
    <property type="entry name" value="RAM_signalling_pathway_SOG2"/>
</dbReference>
<gene>
    <name evidence="5" type="primary">SOG2</name>
    <name evidence="5" type="ORF">VC83_04002</name>
</gene>
<dbReference type="Pfam" id="PF23598">
    <property type="entry name" value="LRR_14"/>
    <property type="match status" value="1"/>
</dbReference>
<dbReference type="SMART" id="SM00364">
    <property type="entry name" value="LRR_BAC"/>
    <property type="match status" value="4"/>
</dbReference>
<dbReference type="SMART" id="SM00369">
    <property type="entry name" value="LRR_TYP"/>
    <property type="match status" value="4"/>
</dbReference>
<feature type="compositionally biased region" description="Basic and acidic residues" evidence="3">
    <location>
        <begin position="612"/>
        <end position="623"/>
    </location>
</feature>
<evidence type="ECO:0000256" key="1">
    <source>
        <dbReference type="ARBA" id="ARBA00022614"/>
    </source>
</evidence>
<evidence type="ECO:0000256" key="3">
    <source>
        <dbReference type="SAM" id="MobiDB-lite"/>
    </source>
</evidence>
<protein>
    <submittedName>
        <fullName evidence="5">RAM signaling network component</fullName>
    </submittedName>
</protein>
<proteinExistence type="predicted"/>
<feature type="domain" description="Disease resistance R13L4/SHOC-2-like LRR" evidence="4">
    <location>
        <begin position="141"/>
        <end position="217"/>
    </location>
</feature>
<dbReference type="Proteomes" id="UP000077154">
    <property type="component" value="Unassembled WGS sequence"/>
</dbReference>
<accession>A0A177AD99</accession>
<evidence type="ECO:0000313" key="5">
    <source>
        <dbReference type="EMBL" id="OAF59780.2"/>
    </source>
</evidence>
<dbReference type="InterPro" id="IPR032675">
    <property type="entry name" value="LRR_dom_sf"/>
</dbReference>
<dbReference type="RefSeq" id="XP_024325063.1">
    <property type="nucleotide sequence ID" value="XM_024467639.1"/>
</dbReference>
<feature type="compositionally biased region" description="Polar residues" evidence="3">
    <location>
        <begin position="649"/>
        <end position="676"/>
    </location>
</feature>
<feature type="region of interest" description="Disordered" evidence="3">
    <location>
        <begin position="608"/>
        <end position="635"/>
    </location>
</feature>
<dbReference type="GeneID" id="36287075"/>
<sequence>MERPAGPPLGAATQASGWATDGPAGTRQPPLNSDTMMWKMPSLQRMPSDGWMLASNLTSTAQVVALAREAMQNALEENQTKSGGKAGITNELKPGITIDMSHKNIQRFPEEVVDIIKSELERLALSHNQISTFPSRFAECTSLRYLNVRNNAIREFPLSICELSSLEILDISRNKLRILPPELAKLTALKVLSVQKNRIEDLPLCLADMNSLQCLKLDGNPIRYPPKEVLQAQASSPPNGIALKESEINDVTVTSQIKRFFKQKLIMDRSETESGGEESSEGAETPRPLKRVTSGRFPIKVNGSDVPDSRSPALQRPPPIPSRSHYRGLSQQNAALRRPGIMPLTIGNSNERVRSNSESLLQRDRAERADRSRRMGVVSKKPSDLTTVEELKTNRYSHLRGLSHGSAIQSGNGSNGTNGNTRCPASPADSTNGRSTYVRRLSSLPERKRKSNSPDPVIEGAKGILFALDQVHPLIQSLMGLTRDGSNKRTSLERVFFNATTHVEELDHDIQEYDTYSEEDEDVSPRSNVNVRRACITCVSAYIHVCTLLSRNVESLLNNGDPRYIRMLLLHIYGSLVEVRNAGTSLIGSKQKATEQLPPLLEDTNINTIRPSARDKTPTRERPNPASRMRSASTIQQTKNLRVLTDSRSTYMNGSGRSATMTSATPRSGESFTSAPSAGRMNGDFTEEDRLFERIFLGLQQSSEMAIRTLPTVNAHFVQSNKNSMQQGTYDQLKHYWQALSIKCSFALETAETLKARLSLIKLKEPGIRTQGTFWELCNTFMSSYYNLVVKVKEVKSVTPLISTDVIALLRPLQKVIRETSQLIQASPWSFLTGPSSGPGGQHHANHTNHPSTSTSVSYALHSPQVAMPMTPASAALGPAVQATVPIAPQIAGYGTGMFQGNVFERADALLSMGGSSAFSRAGTMTSWAGSGDGQTPGGAGGTFSPTNGMVRYGGGKVVF</sequence>
<feature type="region of interest" description="Disordered" evidence="3">
    <location>
        <begin position="649"/>
        <end position="682"/>
    </location>
</feature>
<dbReference type="eggNOG" id="KOG0619">
    <property type="taxonomic scope" value="Eukaryota"/>
</dbReference>
<feature type="compositionally biased region" description="Basic and acidic residues" evidence="3">
    <location>
        <begin position="351"/>
        <end position="373"/>
    </location>
</feature>
<dbReference type="Gene3D" id="3.80.10.10">
    <property type="entry name" value="Ribonuclease Inhibitor"/>
    <property type="match status" value="1"/>
</dbReference>
<dbReference type="PANTHER" id="PTHR48051">
    <property type="match status" value="1"/>
</dbReference>
<dbReference type="Pfam" id="PF10428">
    <property type="entry name" value="SOG2"/>
    <property type="match status" value="2"/>
</dbReference>
<dbReference type="EMBL" id="KV441393">
    <property type="protein sequence ID" value="OAF59780.2"/>
    <property type="molecule type" value="Genomic_DNA"/>
</dbReference>
<dbReference type="OrthoDB" id="1394818at2759"/>
<name>A0A177AD99_9PEZI</name>
<feature type="region of interest" description="Disordered" evidence="3">
    <location>
        <begin position="1"/>
        <end position="35"/>
    </location>
</feature>
<dbReference type="InterPro" id="IPR003591">
    <property type="entry name" value="Leu-rich_rpt_typical-subtyp"/>
</dbReference>
<dbReference type="SUPFAM" id="SSF52075">
    <property type="entry name" value="Outer arm dynein light chain 1"/>
    <property type="match status" value="1"/>
</dbReference>
<dbReference type="VEuPathDB" id="FungiDB:GMDG_03622"/>
<dbReference type="AlphaFoldDB" id="A0A177AD99"/>
<dbReference type="PANTHER" id="PTHR48051:SF51">
    <property type="entry name" value="LEUCINE-RICH REPEAT-CONTAINING PROTEIN 10B"/>
    <property type="match status" value="1"/>
</dbReference>
<dbReference type="InterPro" id="IPR055414">
    <property type="entry name" value="LRR_R13L4/SHOC2-like"/>
</dbReference>
<feature type="region of interest" description="Disordered" evidence="3">
    <location>
        <begin position="835"/>
        <end position="856"/>
    </location>
</feature>
<evidence type="ECO:0000256" key="2">
    <source>
        <dbReference type="ARBA" id="ARBA00022737"/>
    </source>
</evidence>
<keyword evidence="1" id="KW-0433">Leucine-rich repeat</keyword>
<dbReference type="InterPro" id="IPR050216">
    <property type="entry name" value="LRR_domain-containing"/>
</dbReference>
<keyword evidence="2" id="KW-0677">Repeat</keyword>
<dbReference type="GO" id="GO:0005737">
    <property type="term" value="C:cytoplasm"/>
    <property type="evidence" value="ECO:0007669"/>
    <property type="project" value="TreeGrafter"/>
</dbReference>
<evidence type="ECO:0000259" key="4">
    <source>
        <dbReference type="Pfam" id="PF23598"/>
    </source>
</evidence>
<feature type="region of interest" description="Disordered" evidence="3">
    <location>
        <begin position="268"/>
        <end position="456"/>
    </location>
</feature>
<organism evidence="5">
    <name type="scientific">Pseudogymnoascus destructans</name>
    <dbReference type="NCBI Taxonomy" id="655981"/>
    <lineage>
        <taxon>Eukaryota</taxon>
        <taxon>Fungi</taxon>
        <taxon>Dikarya</taxon>
        <taxon>Ascomycota</taxon>
        <taxon>Pezizomycotina</taxon>
        <taxon>Leotiomycetes</taxon>
        <taxon>Thelebolales</taxon>
        <taxon>Thelebolaceae</taxon>
        <taxon>Pseudogymnoascus</taxon>
    </lineage>
</organism>